<accession>A0A2J9PKQ6</accession>
<comment type="caution">
    <text evidence="1">The sequence shown here is derived from an EMBL/GenBank/DDBJ whole genome shotgun (WGS) entry which is preliminary data.</text>
</comment>
<dbReference type="AlphaFoldDB" id="A0A2J9PKQ6"/>
<dbReference type="EMBL" id="NBTM02000001">
    <property type="protein sequence ID" value="PNL90943.1"/>
    <property type="molecule type" value="Genomic_DNA"/>
</dbReference>
<gene>
    <name evidence="1" type="ORF">A6J77_001240</name>
</gene>
<dbReference type="InterPro" id="IPR010434">
    <property type="entry name" value="DUF1033"/>
</dbReference>
<dbReference type="Pfam" id="PF06279">
    <property type="entry name" value="DUF1033"/>
    <property type="match status" value="1"/>
</dbReference>
<name>A0A2J9PKQ6_9LACT</name>
<evidence type="ECO:0000313" key="1">
    <source>
        <dbReference type="EMBL" id="PNL90943.1"/>
    </source>
</evidence>
<reference evidence="2" key="1">
    <citation type="submission" date="2017-12" db="EMBL/GenBank/DDBJ databases">
        <title>FDA dAtabase for Regulatory Grade micrObial Sequences (FDA-ARGOS): Supporting development and validation of Infectious Disease Dx tests.</title>
        <authorList>
            <person name="Hoffmann M."/>
            <person name="Allard M."/>
            <person name="Evans P."/>
            <person name="Brown E."/>
            <person name="Tallon L."/>
            <person name="Sadzewicz L."/>
            <person name="Sengamalay N."/>
            <person name="Ott S."/>
            <person name="Godinez A."/>
            <person name="Nagaraj S."/>
            <person name="Vavikolanu K."/>
            <person name="Aluvathingal J."/>
            <person name="Nadendla S."/>
            <person name="Sichtig H."/>
        </authorList>
    </citation>
    <scope>NUCLEOTIDE SEQUENCE [LARGE SCALE GENOMIC DNA]</scope>
    <source>
        <strain evidence="2">FDAARGOS_249</strain>
    </source>
</reference>
<organism evidence="1 2">
    <name type="scientific">Aerococcus viridans</name>
    <dbReference type="NCBI Taxonomy" id="1377"/>
    <lineage>
        <taxon>Bacteria</taxon>
        <taxon>Bacillati</taxon>
        <taxon>Bacillota</taxon>
        <taxon>Bacilli</taxon>
        <taxon>Lactobacillales</taxon>
        <taxon>Aerococcaceae</taxon>
        <taxon>Aerococcus</taxon>
    </lineage>
</organism>
<dbReference type="Proteomes" id="UP000192813">
    <property type="component" value="Unassembled WGS sequence"/>
</dbReference>
<dbReference type="RefSeq" id="WP_083067714.1">
    <property type="nucleotide sequence ID" value="NZ_CBCPHS010000003.1"/>
</dbReference>
<protein>
    <submittedName>
        <fullName evidence="1">DUF1033 domain-containing protein</fullName>
    </submittedName>
</protein>
<evidence type="ECO:0000313" key="2">
    <source>
        <dbReference type="Proteomes" id="UP000192813"/>
    </source>
</evidence>
<proteinExistence type="predicted"/>
<sequence>MSFQVYQIDGFDEPWWFEDDWHEHVVAVQTADSLEEAALIFQGESLKLQGLFPKTRSRVEGMRAYWQPGETDWCEPCANDEQVYHSLVLYENQQALSEARVKELTSILDNINRHSSDKNHIEEEG</sequence>